<reference evidence="7" key="1">
    <citation type="submission" date="2023-04" db="EMBL/GenBank/DDBJ databases">
        <title>Black Yeasts Isolated from many extreme environments.</title>
        <authorList>
            <person name="Coleine C."/>
            <person name="Stajich J.E."/>
            <person name="Selbmann L."/>
        </authorList>
    </citation>
    <scope>NUCLEOTIDE SEQUENCE</scope>
    <source>
        <strain evidence="7">CCFEE 5312</strain>
    </source>
</reference>
<evidence type="ECO:0000256" key="5">
    <source>
        <dbReference type="ARBA" id="ARBA00023242"/>
    </source>
</evidence>
<dbReference type="PANTHER" id="PTHR47338:SF27">
    <property type="entry name" value="ZN(II)2CYS6 TRANSCRIPTION FACTOR (EUROFUNG)"/>
    <property type="match status" value="1"/>
</dbReference>
<keyword evidence="8" id="KW-1185">Reference proteome</keyword>
<dbReference type="GO" id="GO:0005634">
    <property type="term" value="C:nucleus"/>
    <property type="evidence" value="ECO:0007669"/>
    <property type="project" value="UniProtKB-SubCell"/>
</dbReference>
<dbReference type="GO" id="GO:0046872">
    <property type="term" value="F:metal ion binding"/>
    <property type="evidence" value="ECO:0007669"/>
    <property type="project" value="UniProtKB-KW"/>
</dbReference>
<evidence type="ECO:0008006" key="9">
    <source>
        <dbReference type="Google" id="ProtNLM"/>
    </source>
</evidence>
<evidence type="ECO:0000256" key="1">
    <source>
        <dbReference type="ARBA" id="ARBA00004123"/>
    </source>
</evidence>
<dbReference type="CDD" id="cd12148">
    <property type="entry name" value="fungal_TF_MHR"/>
    <property type="match status" value="1"/>
</dbReference>
<keyword evidence="4" id="KW-0804">Transcription</keyword>
<evidence type="ECO:0000256" key="4">
    <source>
        <dbReference type="ARBA" id="ARBA00023163"/>
    </source>
</evidence>
<evidence type="ECO:0000256" key="3">
    <source>
        <dbReference type="ARBA" id="ARBA00023015"/>
    </source>
</evidence>
<sequence length="419" mass="45894">MSSGGVYSELVRVSTLWASVLSHVKTPDFDIRESLPVIYALDADLSRWWSQLPLELKLEPSKATALPKDQLSRILLLNLIYHQCLCALHASIVPLFSWTFAEESCFAARRASAQVAFEHACTATALMDAVLDVLPSLNPAHTFIAYTAYSGCAIQIPFLWCSNTAVRRRAAANVRTNVRVISAMALCWKFAALLIHERHAVTSTLDDEPRNADITKLLDFKVNAIHARTSILGFVDILRAQGEGYVKQGEESTDLGIQDIEAQEPPQGVHIASGGTDDATKSGVQQSKQHPPCVASHSGAMPSQGALQDSGLANESFAQHISEHATYDPAAHDLRQYLQNSQTESVSTFMPPDTNYSGHEQQRFDVAHPFFDPAMLELFPDGELPDLSQIGSLPINLYDSGLIDWNMSSIGSSESRLAF</sequence>
<dbReference type="EMBL" id="JAWDJX010000007">
    <property type="protein sequence ID" value="KAK3056023.1"/>
    <property type="molecule type" value="Genomic_DNA"/>
</dbReference>
<dbReference type="Proteomes" id="UP001271007">
    <property type="component" value="Unassembled WGS sequence"/>
</dbReference>
<evidence type="ECO:0000256" key="6">
    <source>
        <dbReference type="SAM" id="MobiDB-lite"/>
    </source>
</evidence>
<dbReference type="GO" id="GO:0000981">
    <property type="term" value="F:DNA-binding transcription factor activity, RNA polymerase II-specific"/>
    <property type="evidence" value="ECO:0007669"/>
    <property type="project" value="InterPro"/>
</dbReference>
<dbReference type="InterPro" id="IPR050815">
    <property type="entry name" value="TF_fung"/>
</dbReference>
<accession>A0AAJ0LUG5</accession>
<keyword evidence="5" id="KW-0539">Nucleus</keyword>
<name>A0AAJ0LUG5_9PEZI</name>
<gene>
    <name evidence="7" type="ORF">LTR09_003259</name>
</gene>
<protein>
    <recommendedName>
        <fullName evidence="9">Transcription factor domain-containing protein</fullName>
    </recommendedName>
</protein>
<organism evidence="7 8">
    <name type="scientific">Extremus antarcticus</name>
    <dbReference type="NCBI Taxonomy" id="702011"/>
    <lineage>
        <taxon>Eukaryota</taxon>
        <taxon>Fungi</taxon>
        <taxon>Dikarya</taxon>
        <taxon>Ascomycota</taxon>
        <taxon>Pezizomycotina</taxon>
        <taxon>Dothideomycetes</taxon>
        <taxon>Dothideomycetidae</taxon>
        <taxon>Mycosphaerellales</taxon>
        <taxon>Extremaceae</taxon>
        <taxon>Extremus</taxon>
    </lineage>
</organism>
<evidence type="ECO:0000313" key="8">
    <source>
        <dbReference type="Proteomes" id="UP001271007"/>
    </source>
</evidence>
<evidence type="ECO:0000313" key="7">
    <source>
        <dbReference type="EMBL" id="KAK3056023.1"/>
    </source>
</evidence>
<proteinExistence type="predicted"/>
<comment type="caution">
    <text evidence="7">The sequence shown here is derived from an EMBL/GenBank/DDBJ whole genome shotgun (WGS) entry which is preliminary data.</text>
</comment>
<dbReference type="PANTHER" id="PTHR47338">
    <property type="entry name" value="ZN(II)2CYS6 TRANSCRIPTION FACTOR (EUROFUNG)-RELATED"/>
    <property type="match status" value="1"/>
</dbReference>
<keyword evidence="3" id="KW-0805">Transcription regulation</keyword>
<dbReference type="AlphaFoldDB" id="A0AAJ0LUG5"/>
<feature type="region of interest" description="Disordered" evidence="6">
    <location>
        <begin position="267"/>
        <end position="308"/>
    </location>
</feature>
<comment type="subcellular location">
    <subcellularLocation>
        <location evidence="1">Nucleus</location>
    </subcellularLocation>
</comment>
<evidence type="ECO:0000256" key="2">
    <source>
        <dbReference type="ARBA" id="ARBA00022723"/>
    </source>
</evidence>
<keyword evidence="2" id="KW-0479">Metal-binding</keyword>